<keyword evidence="6" id="KW-0378">Hydrolase</keyword>
<dbReference type="InterPro" id="IPR023091">
    <property type="entry name" value="MetalPrtase_cat_dom_sf_prd"/>
</dbReference>
<dbReference type="GO" id="GO:0004222">
    <property type="term" value="F:metalloendopeptidase activity"/>
    <property type="evidence" value="ECO:0007669"/>
    <property type="project" value="InterPro"/>
</dbReference>
<evidence type="ECO:0000256" key="5">
    <source>
        <dbReference type="ARBA" id="ARBA00022759"/>
    </source>
</evidence>
<dbReference type="PROSITE" id="PS01306">
    <property type="entry name" value="UPF0054"/>
    <property type="match status" value="1"/>
</dbReference>
<name>A0A250WY28_9CHLO</name>
<feature type="region of interest" description="Disordered" evidence="8">
    <location>
        <begin position="275"/>
        <end position="310"/>
    </location>
</feature>
<dbReference type="Gene3D" id="3.30.1240.10">
    <property type="match status" value="1"/>
</dbReference>
<dbReference type="InterPro" id="IPR020549">
    <property type="entry name" value="YbeY_CS"/>
</dbReference>
<comment type="similarity">
    <text evidence="2">Belongs to the endoribonuclease YbeY family.</text>
</comment>
<keyword evidence="10" id="KW-1185">Reference proteome</keyword>
<dbReference type="PANTHER" id="PTHR46986:SF1">
    <property type="entry name" value="ENDORIBONUCLEASE YBEY, CHLOROPLASTIC"/>
    <property type="match status" value="1"/>
</dbReference>
<dbReference type="EMBL" id="BEGY01000013">
    <property type="protein sequence ID" value="GAX75731.1"/>
    <property type="molecule type" value="Genomic_DNA"/>
</dbReference>
<evidence type="ECO:0000256" key="2">
    <source>
        <dbReference type="ARBA" id="ARBA00010875"/>
    </source>
</evidence>
<evidence type="ECO:0000313" key="10">
    <source>
        <dbReference type="Proteomes" id="UP000232323"/>
    </source>
</evidence>
<dbReference type="InterPro" id="IPR036412">
    <property type="entry name" value="HAD-like_sf"/>
</dbReference>
<comment type="caution">
    <text evidence="9">The sequence shown here is derived from an EMBL/GenBank/DDBJ whole genome shotgun (WGS) entry which is preliminary data.</text>
</comment>
<feature type="region of interest" description="Disordered" evidence="8">
    <location>
        <begin position="354"/>
        <end position="429"/>
    </location>
</feature>
<evidence type="ECO:0000313" key="9">
    <source>
        <dbReference type="EMBL" id="GAX75731.1"/>
    </source>
</evidence>
<keyword evidence="4" id="KW-0479">Metal-binding</keyword>
<dbReference type="Proteomes" id="UP000232323">
    <property type="component" value="Unassembled WGS sequence"/>
</dbReference>
<proteinExistence type="inferred from homology"/>
<evidence type="ECO:0000256" key="1">
    <source>
        <dbReference type="ARBA" id="ARBA00001947"/>
    </source>
</evidence>
<dbReference type="Pfam" id="PF08282">
    <property type="entry name" value="Hydrolase_3"/>
    <property type="match status" value="1"/>
</dbReference>
<feature type="compositionally biased region" description="Low complexity" evidence="8">
    <location>
        <begin position="286"/>
        <end position="302"/>
    </location>
</feature>
<dbReference type="GO" id="GO:0006364">
    <property type="term" value="P:rRNA processing"/>
    <property type="evidence" value="ECO:0007669"/>
    <property type="project" value="InterPro"/>
</dbReference>
<feature type="compositionally biased region" description="Polar residues" evidence="8">
    <location>
        <begin position="275"/>
        <end position="285"/>
    </location>
</feature>
<evidence type="ECO:0000256" key="4">
    <source>
        <dbReference type="ARBA" id="ARBA00022723"/>
    </source>
</evidence>
<dbReference type="NCBIfam" id="TIGR00043">
    <property type="entry name" value="rRNA maturation RNase YbeY"/>
    <property type="match status" value="1"/>
</dbReference>
<protein>
    <submittedName>
        <fullName evidence="9">Uncharacterized protein</fullName>
    </submittedName>
</protein>
<evidence type="ECO:0000256" key="3">
    <source>
        <dbReference type="ARBA" id="ARBA00022722"/>
    </source>
</evidence>
<dbReference type="InterPro" id="IPR023214">
    <property type="entry name" value="HAD_sf"/>
</dbReference>
<dbReference type="STRING" id="1157962.A0A250WY28"/>
<keyword evidence="7" id="KW-0862">Zinc</keyword>
<dbReference type="Pfam" id="PF02130">
    <property type="entry name" value="YbeY"/>
    <property type="match status" value="1"/>
</dbReference>
<dbReference type="SUPFAM" id="SSF55486">
    <property type="entry name" value="Metalloproteases ('zincins'), catalytic domain"/>
    <property type="match status" value="1"/>
</dbReference>
<dbReference type="GO" id="GO:0046872">
    <property type="term" value="F:metal ion binding"/>
    <property type="evidence" value="ECO:0007669"/>
    <property type="project" value="UniProtKB-KW"/>
</dbReference>
<dbReference type="SUPFAM" id="SSF56784">
    <property type="entry name" value="HAD-like"/>
    <property type="match status" value="1"/>
</dbReference>
<evidence type="ECO:0000256" key="8">
    <source>
        <dbReference type="SAM" id="MobiDB-lite"/>
    </source>
</evidence>
<keyword evidence="3" id="KW-0540">Nuclease</keyword>
<keyword evidence="5" id="KW-0255">Endonuclease</keyword>
<reference evidence="9 10" key="1">
    <citation type="submission" date="2017-08" db="EMBL/GenBank/DDBJ databases">
        <title>Acidophilic green algal genome provides insights into adaptation to an acidic environment.</title>
        <authorList>
            <person name="Hirooka S."/>
            <person name="Hirose Y."/>
            <person name="Kanesaki Y."/>
            <person name="Higuchi S."/>
            <person name="Fujiwara T."/>
            <person name="Onuma R."/>
            <person name="Era A."/>
            <person name="Ohbayashi R."/>
            <person name="Uzuka A."/>
            <person name="Nozaki H."/>
            <person name="Yoshikawa H."/>
            <person name="Miyagishima S.Y."/>
        </authorList>
    </citation>
    <scope>NUCLEOTIDE SEQUENCE [LARGE SCALE GENOMIC DNA]</scope>
    <source>
        <strain evidence="9 10">NIES-2499</strain>
    </source>
</reference>
<accession>A0A250WY28</accession>
<feature type="compositionally biased region" description="Low complexity" evidence="8">
    <location>
        <begin position="413"/>
        <end position="428"/>
    </location>
</feature>
<dbReference type="GO" id="GO:0004519">
    <property type="term" value="F:endonuclease activity"/>
    <property type="evidence" value="ECO:0007669"/>
    <property type="project" value="UniProtKB-KW"/>
</dbReference>
<comment type="cofactor">
    <cofactor evidence="1">
        <name>Zn(2+)</name>
        <dbReference type="ChEBI" id="CHEBI:29105"/>
    </cofactor>
</comment>
<organism evidence="9 10">
    <name type="scientific">Chlamydomonas eustigma</name>
    <dbReference type="NCBI Taxonomy" id="1157962"/>
    <lineage>
        <taxon>Eukaryota</taxon>
        <taxon>Viridiplantae</taxon>
        <taxon>Chlorophyta</taxon>
        <taxon>core chlorophytes</taxon>
        <taxon>Chlorophyceae</taxon>
        <taxon>CS clade</taxon>
        <taxon>Chlamydomonadales</taxon>
        <taxon>Chlamydomonadaceae</taxon>
        <taxon>Chlamydomonas</taxon>
    </lineage>
</organism>
<feature type="compositionally biased region" description="Polar residues" evidence="8">
    <location>
        <begin position="396"/>
        <end position="412"/>
    </location>
</feature>
<evidence type="ECO:0000256" key="7">
    <source>
        <dbReference type="ARBA" id="ARBA00022833"/>
    </source>
</evidence>
<dbReference type="AlphaFoldDB" id="A0A250WY28"/>
<gene>
    <name evidence="9" type="ORF">CEUSTIGMA_g3174.t1</name>
</gene>
<dbReference type="Gene3D" id="3.40.50.1000">
    <property type="entry name" value="HAD superfamily/HAD-like"/>
    <property type="match status" value="1"/>
</dbReference>
<sequence>MLRYSDSWIRHRIPRLLLQGGWEKVLSAHRVKMPPLQESPSQQLTCAASGGDTLRFVYEPPGRALKFKFARGSQRKASAPTDVIPEVEIMVEGYSGMDSDELEDITDQLQEDAEKAVRQVLLNKAALEPSYKLPRVASLSLVLCGDMHIRALNLQHRNKDYPTDVLSFEMEDEMDYKVHLPMKLLGDLFISIDTAERQAAERRYSLLDELRVLLVHGVLHLAGYDHERSPQEHNRMVEQELTIMEAMGWSGSGLIKAQEALGMQDEEKEEILMACSSSSSRTLPQSAAPNSKAASAAGRQAARLSDQGEGGSDIVAPGLGSIWQLTAAGGAGSSGRSNVIRRAAIAAQQRVVNPAVDPKASGLSSKAKHVSTGALSKAADPSVSSSHKFLKEDSRQTNILTSEPTAKSTTQDKAAAPKKSASSASASPRKMRSSEIRLVALDMDGTLLDSNSRILLSSVKAIKAACKLGVRVVLATGKARPAAIKACRQYGLEGDNLVVSSRSPGLFLQGLSVHGLGGVQLSDAQLPASAVEQAFKFLQSDQCSQISACAFLGDECSTLSMSPDIRALSDVYYEPLAKVLPSLDALLKGPPVKKILFMASPELIEERLRPLCRAAFQRVGSGASIIQALPNMLELVPEGINKWEGAKVLLSSLGVPREQFMAIGDGGNDFEIVANAGVGIAMGNAVDKVKQAALQVVSSHDDDGIAEAFEKYIL</sequence>
<dbReference type="InterPro" id="IPR002036">
    <property type="entry name" value="YbeY"/>
</dbReference>
<dbReference type="Gene3D" id="3.40.390.30">
    <property type="entry name" value="Metalloproteases ('zincins'), catalytic domain"/>
    <property type="match status" value="1"/>
</dbReference>
<dbReference type="HAMAP" id="MF_00009">
    <property type="entry name" value="Endoribonucl_YbeY"/>
    <property type="match status" value="1"/>
</dbReference>
<dbReference type="OrthoDB" id="27226at2759"/>
<evidence type="ECO:0000256" key="6">
    <source>
        <dbReference type="ARBA" id="ARBA00022801"/>
    </source>
</evidence>
<dbReference type="PANTHER" id="PTHR46986">
    <property type="entry name" value="ENDORIBONUCLEASE YBEY, CHLOROPLASTIC"/>
    <property type="match status" value="1"/>
</dbReference>